<keyword evidence="4 7" id="KW-0472">Membrane</keyword>
<keyword evidence="10" id="KW-1185">Reference proteome</keyword>
<evidence type="ECO:0000256" key="5">
    <source>
        <dbReference type="ARBA" id="ARBA00038359"/>
    </source>
</evidence>
<gene>
    <name evidence="9" type="ORF">LEL_07183</name>
</gene>
<organism evidence="9 10">
    <name type="scientific">Akanthomyces lecanii RCEF 1005</name>
    <dbReference type="NCBI Taxonomy" id="1081108"/>
    <lineage>
        <taxon>Eukaryota</taxon>
        <taxon>Fungi</taxon>
        <taxon>Dikarya</taxon>
        <taxon>Ascomycota</taxon>
        <taxon>Pezizomycotina</taxon>
        <taxon>Sordariomycetes</taxon>
        <taxon>Hypocreomycetidae</taxon>
        <taxon>Hypocreales</taxon>
        <taxon>Cordycipitaceae</taxon>
        <taxon>Akanthomyces</taxon>
        <taxon>Cordyceps confragosa</taxon>
    </lineage>
</organism>
<dbReference type="InterPro" id="IPR049326">
    <property type="entry name" value="Rhodopsin_dom_fungi"/>
</dbReference>
<dbReference type="GO" id="GO:0016020">
    <property type="term" value="C:membrane"/>
    <property type="evidence" value="ECO:0007669"/>
    <property type="project" value="UniProtKB-SubCell"/>
</dbReference>
<feature type="transmembrane region" description="Helical" evidence="7">
    <location>
        <begin position="266"/>
        <end position="288"/>
    </location>
</feature>
<dbReference type="PANTHER" id="PTHR33048">
    <property type="entry name" value="PTH11-LIKE INTEGRAL MEMBRANE PROTEIN (AFU_ORTHOLOGUE AFUA_5G11245)"/>
    <property type="match status" value="1"/>
</dbReference>
<evidence type="ECO:0000259" key="8">
    <source>
        <dbReference type="Pfam" id="PF20684"/>
    </source>
</evidence>
<evidence type="ECO:0000256" key="4">
    <source>
        <dbReference type="ARBA" id="ARBA00023136"/>
    </source>
</evidence>
<dbReference type="Pfam" id="PF20684">
    <property type="entry name" value="Fung_rhodopsin"/>
    <property type="match status" value="1"/>
</dbReference>
<dbReference type="OrthoDB" id="4329349at2759"/>
<sequence>MGMTPFQLEAWIEYAVGITILFSRIIYRTKLVGRNWAGDDYFAVASVCFLTGETAMLQVIGWSPTGQWGSIVGMTDEKALKLSEHEKATIVKGAKADIAGWCLYITLIWCLKACMLFFYRRLTLDTFQKRLVLVAGVAWICSYAATIGVVLLRCLPFHRNWQVYPYPGDECGTPNQIFLTLVITNVTTDLLILYIPLPLLWVVKIPLAKYALSLSLSPPAAANICCVRKIIYSLWLTTGIFVIVASLLRCVLSIRYANEVDVSTIWAIRETFVGIICVNAPILGPWLVKKGSSWAHSISSSRHSSRNNDHNGGLPTIITIGQRSMRLGRLKKDGTGEGRTGATTGWTTINDSDECVLGLGGGDGEGTAAGRSKDDKTAGGKTAVTSMAASSTTAVNDLV</sequence>
<feature type="transmembrane region" description="Helical" evidence="7">
    <location>
        <begin position="41"/>
        <end position="60"/>
    </location>
</feature>
<feature type="transmembrane region" description="Helical" evidence="7">
    <location>
        <begin position="12"/>
        <end position="29"/>
    </location>
</feature>
<feature type="transmembrane region" description="Helical" evidence="7">
    <location>
        <begin position="191"/>
        <end position="212"/>
    </location>
</feature>
<name>A0A168FHJ4_CORDF</name>
<comment type="similarity">
    <text evidence="5">Belongs to the SAT4 family.</text>
</comment>
<comment type="subcellular location">
    <subcellularLocation>
        <location evidence="1">Membrane</location>
        <topology evidence="1">Multi-pass membrane protein</topology>
    </subcellularLocation>
</comment>
<evidence type="ECO:0000256" key="6">
    <source>
        <dbReference type="SAM" id="MobiDB-lite"/>
    </source>
</evidence>
<dbReference type="InterPro" id="IPR052337">
    <property type="entry name" value="SAT4-like"/>
</dbReference>
<comment type="caution">
    <text evidence="9">The sequence shown here is derived from an EMBL/GenBank/DDBJ whole genome shotgun (WGS) entry which is preliminary data.</text>
</comment>
<dbReference type="AlphaFoldDB" id="A0A168FHJ4"/>
<evidence type="ECO:0000256" key="1">
    <source>
        <dbReference type="ARBA" id="ARBA00004141"/>
    </source>
</evidence>
<evidence type="ECO:0000256" key="3">
    <source>
        <dbReference type="ARBA" id="ARBA00022989"/>
    </source>
</evidence>
<feature type="transmembrane region" description="Helical" evidence="7">
    <location>
        <begin position="232"/>
        <end position="254"/>
    </location>
</feature>
<keyword evidence="2 7" id="KW-0812">Transmembrane</keyword>
<reference evidence="9 10" key="1">
    <citation type="journal article" date="2016" name="Genome Biol. Evol.">
        <title>Divergent and convergent evolution of fungal pathogenicity.</title>
        <authorList>
            <person name="Shang Y."/>
            <person name="Xiao G."/>
            <person name="Zheng P."/>
            <person name="Cen K."/>
            <person name="Zhan S."/>
            <person name="Wang C."/>
        </authorList>
    </citation>
    <scope>NUCLEOTIDE SEQUENCE [LARGE SCALE GENOMIC DNA]</scope>
    <source>
        <strain evidence="9 10">RCEF 1005</strain>
    </source>
</reference>
<evidence type="ECO:0000313" key="10">
    <source>
        <dbReference type="Proteomes" id="UP000076881"/>
    </source>
</evidence>
<feature type="region of interest" description="Disordered" evidence="6">
    <location>
        <begin position="360"/>
        <end position="381"/>
    </location>
</feature>
<evidence type="ECO:0000256" key="7">
    <source>
        <dbReference type="SAM" id="Phobius"/>
    </source>
</evidence>
<dbReference type="EMBL" id="AZHF01000005">
    <property type="protein sequence ID" value="OAA75195.1"/>
    <property type="molecule type" value="Genomic_DNA"/>
</dbReference>
<dbReference type="STRING" id="1081108.A0A168FHJ4"/>
<accession>A0A168FHJ4</accession>
<feature type="transmembrane region" description="Helical" evidence="7">
    <location>
        <begin position="98"/>
        <end position="119"/>
    </location>
</feature>
<feature type="domain" description="Rhodopsin" evidence="8">
    <location>
        <begin position="24"/>
        <end position="209"/>
    </location>
</feature>
<evidence type="ECO:0000313" key="9">
    <source>
        <dbReference type="EMBL" id="OAA75195.1"/>
    </source>
</evidence>
<proteinExistence type="inferred from homology"/>
<dbReference type="Proteomes" id="UP000076881">
    <property type="component" value="Unassembled WGS sequence"/>
</dbReference>
<evidence type="ECO:0000256" key="2">
    <source>
        <dbReference type="ARBA" id="ARBA00022692"/>
    </source>
</evidence>
<keyword evidence="3 7" id="KW-1133">Transmembrane helix</keyword>
<protein>
    <recommendedName>
        <fullName evidence="8">Rhodopsin domain-containing protein</fullName>
    </recommendedName>
</protein>
<dbReference type="PANTHER" id="PTHR33048:SF2">
    <property type="entry name" value="SRPK"/>
    <property type="match status" value="1"/>
</dbReference>
<feature type="transmembrane region" description="Helical" evidence="7">
    <location>
        <begin position="131"/>
        <end position="152"/>
    </location>
</feature>